<protein>
    <submittedName>
        <fullName evidence="2">Reverse transcriptase domain-containing protein</fullName>
    </submittedName>
</protein>
<keyword evidence="2" id="KW-0548">Nucleotidyltransferase</keyword>
<dbReference type="GO" id="GO:0003964">
    <property type="term" value="F:RNA-directed DNA polymerase activity"/>
    <property type="evidence" value="ECO:0007669"/>
    <property type="project" value="UniProtKB-KW"/>
</dbReference>
<accession>A0A699GVI7</accession>
<dbReference type="InterPro" id="IPR005162">
    <property type="entry name" value="Retrotrans_gag_dom"/>
</dbReference>
<comment type="caution">
    <text evidence="2">The sequence shown here is derived from an EMBL/GenBank/DDBJ whole genome shotgun (WGS) entry which is preliminary data.</text>
</comment>
<evidence type="ECO:0000313" key="2">
    <source>
        <dbReference type="EMBL" id="GEW61867.1"/>
    </source>
</evidence>
<keyword evidence="2" id="KW-0808">Transferase</keyword>
<organism evidence="2">
    <name type="scientific">Tanacetum cinerariifolium</name>
    <name type="common">Dalmatian daisy</name>
    <name type="synonym">Chrysanthemum cinerariifolium</name>
    <dbReference type="NCBI Taxonomy" id="118510"/>
    <lineage>
        <taxon>Eukaryota</taxon>
        <taxon>Viridiplantae</taxon>
        <taxon>Streptophyta</taxon>
        <taxon>Embryophyta</taxon>
        <taxon>Tracheophyta</taxon>
        <taxon>Spermatophyta</taxon>
        <taxon>Magnoliopsida</taxon>
        <taxon>eudicotyledons</taxon>
        <taxon>Gunneridae</taxon>
        <taxon>Pentapetalae</taxon>
        <taxon>asterids</taxon>
        <taxon>campanulids</taxon>
        <taxon>Asterales</taxon>
        <taxon>Asteraceae</taxon>
        <taxon>Asteroideae</taxon>
        <taxon>Anthemideae</taxon>
        <taxon>Anthemidinae</taxon>
        <taxon>Tanacetum</taxon>
    </lineage>
</organism>
<dbReference type="Pfam" id="PF03732">
    <property type="entry name" value="Retrotrans_gag"/>
    <property type="match status" value="1"/>
</dbReference>
<reference evidence="2" key="1">
    <citation type="journal article" date="2019" name="Sci. Rep.">
        <title>Draft genome of Tanacetum cinerariifolium, the natural source of mosquito coil.</title>
        <authorList>
            <person name="Yamashiro T."/>
            <person name="Shiraishi A."/>
            <person name="Satake H."/>
            <person name="Nakayama K."/>
        </authorList>
    </citation>
    <scope>NUCLEOTIDE SEQUENCE</scope>
</reference>
<keyword evidence="2" id="KW-0695">RNA-directed DNA polymerase</keyword>
<evidence type="ECO:0000259" key="1">
    <source>
        <dbReference type="Pfam" id="PF03732"/>
    </source>
</evidence>
<sequence>MSHRSSLRANDFAKSEASSRLQVATWLKTFEEFTRGWPYHQEETRATQERIMETDQGTSVPSESRSDTIFVYWKFESLIDLTHEKIKKTKGQAIAIAQPWEDLKKLLMEKYYPGYAIKELKEEFWNHVIIRADVDKYTTRFHELARLVLCMITPKSKRIDRYIRGLASAIRRNNGT</sequence>
<name>A0A699GVI7_TANCI</name>
<dbReference type="AlphaFoldDB" id="A0A699GVI7"/>
<gene>
    <name evidence="2" type="ORF">Tci_233843</name>
</gene>
<proteinExistence type="predicted"/>
<dbReference type="EMBL" id="BKCJ010066171">
    <property type="protein sequence ID" value="GEW61867.1"/>
    <property type="molecule type" value="Genomic_DNA"/>
</dbReference>
<feature type="domain" description="Retrotransposon gag" evidence="1">
    <location>
        <begin position="86"/>
        <end position="167"/>
    </location>
</feature>